<protein>
    <submittedName>
        <fullName evidence="2">Membrane protein</fullName>
    </submittedName>
</protein>
<sequence length="78" mass="8948">MLEMASKSAEWLLLLSGVILILTSMVQYGRRTRNWGGVMTMFYKRVSMTAVEFKFYRAGVAAVILAIILRMVNLVFWP</sequence>
<keyword evidence="1" id="KW-0812">Transmembrane</keyword>
<gene>
    <name evidence="2" type="ORF">KY46_11660</name>
</gene>
<name>A0A0F5VDN0_9GAMM</name>
<keyword evidence="1" id="KW-0472">Membrane</keyword>
<keyword evidence="1" id="KW-1133">Transmembrane helix</keyword>
<dbReference type="Proteomes" id="UP000033633">
    <property type="component" value="Unassembled WGS sequence"/>
</dbReference>
<dbReference type="EMBL" id="JWYV01000009">
    <property type="protein sequence ID" value="KKC99584.1"/>
    <property type="molecule type" value="Genomic_DNA"/>
</dbReference>
<reference evidence="2 3" key="1">
    <citation type="submission" date="2014-12" db="EMBL/GenBank/DDBJ databases">
        <title>Mercury Reductase activity and rhizosphere competence traits in the genome of root associated Photobacterium halotolerans MELD1.</title>
        <authorList>
            <person name="Mathew D.C."/>
            <person name="Huang C.-C."/>
        </authorList>
    </citation>
    <scope>NUCLEOTIDE SEQUENCE [LARGE SCALE GENOMIC DNA]</scope>
    <source>
        <strain evidence="2 3">MELD1</strain>
    </source>
</reference>
<evidence type="ECO:0000256" key="1">
    <source>
        <dbReference type="SAM" id="Phobius"/>
    </source>
</evidence>
<feature type="transmembrane region" description="Helical" evidence="1">
    <location>
        <begin position="55"/>
        <end position="77"/>
    </location>
</feature>
<dbReference type="PATRIC" id="fig|265726.11.peg.4494"/>
<proteinExistence type="predicted"/>
<organism evidence="2 3">
    <name type="scientific">Photobacterium halotolerans</name>
    <dbReference type="NCBI Taxonomy" id="265726"/>
    <lineage>
        <taxon>Bacteria</taxon>
        <taxon>Pseudomonadati</taxon>
        <taxon>Pseudomonadota</taxon>
        <taxon>Gammaproteobacteria</taxon>
        <taxon>Vibrionales</taxon>
        <taxon>Vibrionaceae</taxon>
        <taxon>Photobacterium</taxon>
    </lineage>
</organism>
<dbReference type="STRING" id="265726.KY46_11660"/>
<evidence type="ECO:0000313" key="3">
    <source>
        <dbReference type="Proteomes" id="UP000033633"/>
    </source>
</evidence>
<evidence type="ECO:0000313" key="2">
    <source>
        <dbReference type="EMBL" id="KKC99584.1"/>
    </source>
</evidence>
<dbReference type="AlphaFoldDB" id="A0A0F5VDN0"/>
<dbReference type="RefSeq" id="WP_046220816.1">
    <property type="nucleotide sequence ID" value="NZ_JWYV01000009.1"/>
</dbReference>
<accession>A0A0F5VDN0</accession>
<keyword evidence="3" id="KW-1185">Reference proteome</keyword>
<comment type="caution">
    <text evidence="2">The sequence shown here is derived from an EMBL/GenBank/DDBJ whole genome shotgun (WGS) entry which is preliminary data.</text>
</comment>